<protein>
    <submittedName>
        <fullName evidence="2">Uncharacterized protein</fullName>
    </submittedName>
</protein>
<gene>
    <name evidence="2" type="ordered locus">Desku_0745</name>
</gene>
<evidence type="ECO:0000313" key="2">
    <source>
        <dbReference type="EMBL" id="AEG14351.1"/>
    </source>
</evidence>
<proteinExistence type="predicted"/>
<evidence type="ECO:0000256" key="1">
    <source>
        <dbReference type="SAM" id="MobiDB-lite"/>
    </source>
</evidence>
<accession>A0AAU8PRT3</accession>
<keyword evidence="3" id="KW-1185">Reference proteome</keyword>
<dbReference type="EMBL" id="CP002770">
    <property type="protein sequence ID" value="AEG14351.1"/>
    <property type="molecule type" value="Genomic_DNA"/>
</dbReference>
<dbReference type="Proteomes" id="UP000009229">
    <property type="component" value="Chromosome"/>
</dbReference>
<dbReference type="AlphaFoldDB" id="A0AAU8PRT3"/>
<name>A0AAU8PRT3_DESK7</name>
<dbReference type="RefSeq" id="WP_013821866.1">
    <property type="nucleotide sequence ID" value="NC_015573.1"/>
</dbReference>
<reference evidence="3" key="1">
    <citation type="submission" date="2011-05" db="EMBL/GenBank/DDBJ databases">
        <title>Complete sequence of Desulfotomaculum kuznetsovii DSM 6115.</title>
        <authorList>
            <person name="Lucas S."/>
            <person name="Han J."/>
            <person name="Lapidus A."/>
            <person name="Cheng J.-F."/>
            <person name="Goodwin L."/>
            <person name="Pitluck S."/>
            <person name="Peters L."/>
            <person name="Mikhailova N."/>
            <person name="Lu M."/>
            <person name="Saunders E."/>
            <person name="Han C."/>
            <person name="Tapia R."/>
            <person name="Land M."/>
            <person name="Hauser L."/>
            <person name="Kyrpides N."/>
            <person name="Ivanova N."/>
            <person name="Pagani I."/>
            <person name="Nazina T."/>
            <person name="Ivanova A."/>
            <person name="Parshina S."/>
            <person name="Kuever J."/>
            <person name="Muyzer G."/>
            <person name="Plugge C."/>
            <person name="Stams A."/>
            <person name="Woyke T."/>
        </authorList>
    </citation>
    <scope>NUCLEOTIDE SEQUENCE [LARGE SCALE GENOMIC DNA]</scope>
    <source>
        <strain evidence="3">DSM 6115 / VKM B-1805 / 17</strain>
    </source>
</reference>
<feature type="region of interest" description="Disordered" evidence="1">
    <location>
        <begin position="96"/>
        <end position="128"/>
    </location>
</feature>
<dbReference type="KEGG" id="dku:Desku_0745"/>
<sequence>MGKNKINLRAAEEVVRDILQKNVRATNSEIGSALGIRTEAVGRVLRELSVCGSPDVRELIDRRYAEIRSRWWCRRDISPKEIVQRIIDLAEKLGRTPRIADPGNRGIRHVERRPGGSGAAPAEGHAAG</sequence>
<organism evidence="2 3">
    <name type="scientific">Desulfofundulus kuznetsovii (strain DSM 6115 / VKM B-1805 / 17)</name>
    <name type="common">Desulfotomaculum kuznetsovii</name>
    <dbReference type="NCBI Taxonomy" id="760568"/>
    <lineage>
        <taxon>Bacteria</taxon>
        <taxon>Bacillati</taxon>
        <taxon>Bacillota</taxon>
        <taxon>Clostridia</taxon>
        <taxon>Eubacteriales</taxon>
        <taxon>Peptococcaceae</taxon>
        <taxon>Desulfofundulus</taxon>
    </lineage>
</organism>
<evidence type="ECO:0000313" key="3">
    <source>
        <dbReference type="Proteomes" id="UP000009229"/>
    </source>
</evidence>